<dbReference type="PANTHER" id="PTHR24559:SF444">
    <property type="entry name" value="REVERSE TRANSCRIPTASE DOMAIN-CONTAINING PROTEIN"/>
    <property type="match status" value="1"/>
</dbReference>
<keyword evidence="3" id="KW-1185">Reference proteome</keyword>
<dbReference type="Gene3D" id="3.30.70.270">
    <property type="match status" value="1"/>
</dbReference>
<name>A0AAV3RX08_LITER</name>
<dbReference type="AlphaFoldDB" id="A0AAV3RX08"/>
<dbReference type="EMBL" id="BAABME010011708">
    <property type="protein sequence ID" value="GAA0184181.1"/>
    <property type="molecule type" value="Genomic_DNA"/>
</dbReference>
<accession>A0AAV3RX08</accession>
<sequence>MPEVDPEEKGKAIREEVDKVVRANIIQELLFPTWLANVVLVPKPNGMWRLCTDFTSINKVCPKDCYPLPNIDRVVDSSAGYNVVDFLDAFRGYHHIFMAEEDVEKTMFVTECGIYCWKVMAFGLKNAGATYKRIVNKVFSTQIGWNMEIYVDDILIKSREAADHEANFRESFNNLRKYKIWLNPDKCVLGVTSDKLLGYMISQQRIEQNPDKIAAIQAMQSPRTQKEAQRLT</sequence>
<protein>
    <recommendedName>
        <fullName evidence="1">Reverse transcriptase domain-containing protein</fullName>
    </recommendedName>
</protein>
<evidence type="ECO:0000313" key="2">
    <source>
        <dbReference type="EMBL" id="GAA0184181.1"/>
    </source>
</evidence>
<feature type="domain" description="Reverse transcriptase" evidence="1">
    <location>
        <begin position="41"/>
        <end position="201"/>
    </location>
</feature>
<organism evidence="2 3">
    <name type="scientific">Lithospermum erythrorhizon</name>
    <name type="common">Purple gromwell</name>
    <name type="synonym">Lithospermum officinale var. erythrorhizon</name>
    <dbReference type="NCBI Taxonomy" id="34254"/>
    <lineage>
        <taxon>Eukaryota</taxon>
        <taxon>Viridiplantae</taxon>
        <taxon>Streptophyta</taxon>
        <taxon>Embryophyta</taxon>
        <taxon>Tracheophyta</taxon>
        <taxon>Spermatophyta</taxon>
        <taxon>Magnoliopsida</taxon>
        <taxon>eudicotyledons</taxon>
        <taxon>Gunneridae</taxon>
        <taxon>Pentapetalae</taxon>
        <taxon>asterids</taxon>
        <taxon>lamiids</taxon>
        <taxon>Boraginales</taxon>
        <taxon>Boraginaceae</taxon>
        <taxon>Boraginoideae</taxon>
        <taxon>Lithospermeae</taxon>
        <taxon>Lithospermum</taxon>
    </lineage>
</organism>
<dbReference type="InterPro" id="IPR000477">
    <property type="entry name" value="RT_dom"/>
</dbReference>
<dbReference type="InterPro" id="IPR043128">
    <property type="entry name" value="Rev_trsase/Diguanyl_cyclase"/>
</dbReference>
<comment type="caution">
    <text evidence="2">The sequence shown here is derived from an EMBL/GenBank/DDBJ whole genome shotgun (WGS) entry which is preliminary data.</text>
</comment>
<dbReference type="Gene3D" id="3.10.10.10">
    <property type="entry name" value="HIV Type 1 Reverse Transcriptase, subunit A, domain 1"/>
    <property type="match status" value="1"/>
</dbReference>
<dbReference type="SUPFAM" id="SSF56672">
    <property type="entry name" value="DNA/RNA polymerases"/>
    <property type="match status" value="1"/>
</dbReference>
<dbReference type="Proteomes" id="UP001454036">
    <property type="component" value="Unassembled WGS sequence"/>
</dbReference>
<evidence type="ECO:0000313" key="3">
    <source>
        <dbReference type="Proteomes" id="UP001454036"/>
    </source>
</evidence>
<dbReference type="PANTHER" id="PTHR24559">
    <property type="entry name" value="TRANSPOSON TY3-I GAG-POL POLYPROTEIN"/>
    <property type="match status" value="1"/>
</dbReference>
<dbReference type="Pfam" id="PF00078">
    <property type="entry name" value="RVT_1"/>
    <property type="match status" value="1"/>
</dbReference>
<reference evidence="2 3" key="1">
    <citation type="submission" date="2024-01" db="EMBL/GenBank/DDBJ databases">
        <title>The complete chloroplast genome sequence of Lithospermum erythrorhizon: insights into the phylogenetic relationship among Boraginaceae species and the maternal lineages of purple gromwells.</title>
        <authorList>
            <person name="Okada T."/>
            <person name="Watanabe K."/>
        </authorList>
    </citation>
    <scope>NUCLEOTIDE SEQUENCE [LARGE SCALE GENOMIC DNA]</scope>
</reference>
<dbReference type="InterPro" id="IPR053134">
    <property type="entry name" value="RNA-dir_DNA_polymerase"/>
</dbReference>
<proteinExistence type="predicted"/>
<evidence type="ECO:0000259" key="1">
    <source>
        <dbReference type="Pfam" id="PF00078"/>
    </source>
</evidence>
<dbReference type="CDD" id="cd01647">
    <property type="entry name" value="RT_LTR"/>
    <property type="match status" value="1"/>
</dbReference>
<dbReference type="InterPro" id="IPR043502">
    <property type="entry name" value="DNA/RNA_pol_sf"/>
</dbReference>
<gene>
    <name evidence="2" type="ORF">LIER_31469</name>
</gene>